<evidence type="ECO:0000256" key="1">
    <source>
        <dbReference type="SAM" id="MobiDB-lite"/>
    </source>
</evidence>
<organism evidence="2 3">
    <name type="scientific">Sistotremastrum niveocremeum HHB9708</name>
    <dbReference type="NCBI Taxonomy" id="1314777"/>
    <lineage>
        <taxon>Eukaryota</taxon>
        <taxon>Fungi</taxon>
        <taxon>Dikarya</taxon>
        <taxon>Basidiomycota</taxon>
        <taxon>Agaricomycotina</taxon>
        <taxon>Agaricomycetes</taxon>
        <taxon>Sistotremastrales</taxon>
        <taxon>Sistotremastraceae</taxon>
        <taxon>Sertulicium</taxon>
        <taxon>Sertulicium niveocremeum</taxon>
    </lineage>
</organism>
<dbReference type="OrthoDB" id="2505473at2759"/>
<feature type="region of interest" description="Disordered" evidence="1">
    <location>
        <begin position="184"/>
        <end position="223"/>
    </location>
</feature>
<feature type="compositionally biased region" description="Acidic residues" evidence="1">
    <location>
        <begin position="89"/>
        <end position="100"/>
    </location>
</feature>
<evidence type="ECO:0000313" key="2">
    <source>
        <dbReference type="EMBL" id="KZS89291.1"/>
    </source>
</evidence>
<name>A0A164Q3F9_9AGAM</name>
<reference evidence="2 3" key="1">
    <citation type="journal article" date="2016" name="Mol. Biol. Evol.">
        <title>Comparative Genomics of Early-Diverging Mushroom-Forming Fungi Provides Insights into the Origins of Lignocellulose Decay Capabilities.</title>
        <authorList>
            <person name="Nagy L.G."/>
            <person name="Riley R."/>
            <person name="Tritt A."/>
            <person name="Adam C."/>
            <person name="Daum C."/>
            <person name="Floudas D."/>
            <person name="Sun H."/>
            <person name="Yadav J.S."/>
            <person name="Pangilinan J."/>
            <person name="Larsson K.H."/>
            <person name="Matsuura K."/>
            <person name="Barry K."/>
            <person name="Labutti K."/>
            <person name="Kuo R."/>
            <person name="Ohm R.A."/>
            <person name="Bhattacharya S.S."/>
            <person name="Shirouzu T."/>
            <person name="Yoshinaga Y."/>
            <person name="Martin F.M."/>
            <person name="Grigoriev I.V."/>
            <person name="Hibbett D.S."/>
        </authorList>
    </citation>
    <scope>NUCLEOTIDE SEQUENCE [LARGE SCALE GENOMIC DNA]</scope>
    <source>
        <strain evidence="2 3">HHB9708</strain>
    </source>
</reference>
<feature type="compositionally biased region" description="Basic residues" evidence="1">
    <location>
        <begin position="28"/>
        <end position="38"/>
    </location>
</feature>
<evidence type="ECO:0000313" key="3">
    <source>
        <dbReference type="Proteomes" id="UP000076722"/>
    </source>
</evidence>
<feature type="compositionally biased region" description="Basic and acidic residues" evidence="1">
    <location>
        <begin position="72"/>
        <end position="87"/>
    </location>
</feature>
<dbReference type="Proteomes" id="UP000076722">
    <property type="component" value="Unassembled WGS sequence"/>
</dbReference>
<dbReference type="AlphaFoldDB" id="A0A164Q3F9"/>
<accession>A0A164Q3F9</accession>
<feature type="compositionally biased region" description="Acidic residues" evidence="1">
    <location>
        <begin position="50"/>
        <end position="63"/>
    </location>
</feature>
<gene>
    <name evidence="2" type="ORF">SISNIDRAFT_489265</name>
</gene>
<dbReference type="EMBL" id="KV419428">
    <property type="protein sequence ID" value="KZS89291.1"/>
    <property type="molecule type" value="Genomic_DNA"/>
</dbReference>
<feature type="region of interest" description="Disordered" evidence="1">
    <location>
        <begin position="1"/>
        <end position="128"/>
    </location>
</feature>
<sequence length="223" mass="24936">MNVSSPPPSSSSVQRARGRSRGGYGKSVRARGRGHRLGRPAQFTERLVLEDEQNVELDSDEEREQQSKFAKRTLESNADRYNEHQEEATPGEEPEPEPEVDLSAFLARQRLDDAPSLLTPTRTDADDIDDIDTSLAHLTSSKSDARKGKAQSIQWDDSLDQLQREKASAEALWDLKARFRGTPTVTKQKASRYDRSVALQDPNAGPPKDSKEDMEAFLDDLLT</sequence>
<protein>
    <submittedName>
        <fullName evidence="2">Uncharacterized protein</fullName>
    </submittedName>
</protein>
<dbReference type="STRING" id="1314777.A0A164Q3F9"/>
<keyword evidence="3" id="KW-1185">Reference proteome</keyword>
<proteinExistence type="predicted"/>